<evidence type="ECO:0000313" key="2">
    <source>
        <dbReference type="Proteomes" id="UP000735302"/>
    </source>
</evidence>
<organism evidence="1 2">
    <name type="scientific">Plakobranchus ocellatus</name>
    <dbReference type="NCBI Taxonomy" id="259542"/>
    <lineage>
        <taxon>Eukaryota</taxon>
        <taxon>Metazoa</taxon>
        <taxon>Spiralia</taxon>
        <taxon>Lophotrochozoa</taxon>
        <taxon>Mollusca</taxon>
        <taxon>Gastropoda</taxon>
        <taxon>Heterobranchia</taxon>
        <taxon>Euthyneura</taxon>
        <taxon>Panpulmonata</taxon>
        <taxon>Sacoglossa</taxon>
        <taxon>Placobranchoidea</taxon>
        <taxon>Plakobranchidae</taxon>
        <taxon>Plakobranchus</taxon>
    </lineage>
</organism>
<gene>
    <name evidence="1" type="ORF">PoB_001439400</name>
</gene>
<proteinExistence type="predicted"/>
<name>A0AAV3Z0G4_9GAST</name>
<dbReference type="AlphaFoldDB" id="A0AAV3Z0G4"/>
<comment type="caution">
    <text evidence="1">The sequence shown here is derived from an EMBL/GenBank/DDBJ whole genome shotgun (WGS) entry which is preliminary data.</text>
</comment>
<reference evidence="1 2" key="1">
    <citation type="journal article" date="2021" name="Elife">
        <title>Chloroplast acquisition without the gene transfer in kleptoplastic sea slugs, Plakobranchus ocellatus.</title>
        <authorList>
            <person name="Maeda T."/>
            <person name="Takahashi S."/>
            <person name="Yoshida T."/>
            <person name="Shimamura S."/>
            <person name="Takaki Y."/>
            <person name="Nagai Y."/>
            <person name="Toyoda A."/>
            <person name="Suzuki Y."/>
            <person name="Arimoto A."/>
            <person name="Ishii H."/>
            <person name="Satoh N."/>
            <person name="Nishiyama T."/>
            <person name="Hasebe M."/>
            <person name="Maruyama T."/>
            <person name="Minagawa J."/>
            <person name="Obokata J."/>
            <person name="Shigenobu S."/>
        </authorList>
    </citation>
    <scope>NUCLEOTIDE SEQUENCE [LARGE SCALE GENOMIC DNA]</scope>
</reference>
<sequence length="74" mass="8193">MLQFSASGFNMQEIIVFSDGANLRASIHDCLQPQPQHVELHTGHSPTVLNINKYCLPLQLDSLLQLSGIPRLVP</sequence>
<dbReference type="Proteomes" id="UP000735302">
    <property type="component" value="Unassembled WGS sequence"/>
</dbReference>
<dbReference type="EMBL" id="BLXT01001819">
    <property type="protein sequence ID" value="GFN87888.1"/>
    <property type="molecule type" value="Genomic_DNA"/>
</dbReference>
<protein>
    <submittedName>
        <fullName evidence="1">Uncharacterized protein</fullName>
    </submittedName>
</protein>
<accession>A0AAV3Z0G4</accession>
<evidence type="ECO:0000313" key="1">
    <source>
        <dbReference type="EMBL" id="GFN87888.1"/>
    </source>
</evidence>
<keyword evidence="2" id="KW-1185">Reference proteome</keyword>